<evidence type="ECO:0000259" key="4">
    <source>
        <dbReference type="Pfam" id="PF25876"/>
    </source>
</evidence>
<comment type="caution">
    <text evidence="8">The sequence shown here is derived from an EMBL/GenBank/DDBJ whole genome shotgun (WGS) entry which is preliminary data.</text>
</comment>
<dbReference type="GO" id="GO:0005886">
    <property type="term" value="C:plasma membrane"/>
    <property type="evidence" value="ECO:0007669"/>
    <property type="project" value="UniProtKB-SubCell"/>
</dbReference>
<gene>
    <name evidence="8" type="primary">arpA</name>
    <name evidence="8" type="ORF">A9E74_00088</name>
</gene>
<proteinExistence type="inferred from homology"/>
<dbReference type="GO" id="GO:0046677">
    <property type="term" value="P:response to antibiotic"/>
    <property type="evidence" value="ECO:0007669"/>
    <property type="project" value="TreeGrafter"/>
</dbReference>
<evidence type="ECO:0000256" key="3">
    <source>
        <dbReference type="SAM" id="SignalP"/>
    </source>
</evidence>
<dbReference type="Proteomes" id="UP000094379">
    <property type="component" value="Unassembled WGS sequence"/>
</dbReference>
<keyword evidence="3" id="KW-0732">Signal</keyword>
<dbReference type="Gene3D" id="2.40.420.20">
    <property type="match status" value="1"/>
</dbReference>
<dbReference type="NCBIfam" id="TIGR01730">
    <property type="entry name" value="RND_mfp"/>
    <property type="match status" value="1"/>
</dbReference>
<dbReference type="GO" id="GO:0022857">
    <property type="term" value="F:transmembrane transporter activity"/>
    <property type="evidence" value="ECO:0007669"/>
    <property type="project" value="InterPro"/>
</dbReference>
<evidence type="ECO:0000259" key="7">
    <source>
        <dbReference type="Pfam" id="PF25967"/>
    </source>
</evidence>
<dbReference type="SUPFAM" id="SSF111369">
    <property type="entry name" value="HlyD-like secretion proteins"/>
    <property type="match status" value="1"/>
</dbReference>
<evidence type="ECO:0000313" key="9">
    <source>
        <dbReference type="Proteomes" id="UP000094379"/>
    </source>
</evidence>
<keyword evidence="9" id="KW-1185">Reference proteome</keyword>
<accession>A0A1E3GX14</accession>
<dbReference type="Gene3D" id="1.10.287.470">
    <property type="entry name" value="Helix hairpin bin"/>
    <property type="match status" value="1"/>
</dbReference>
<name>A0A1E3GX14_9GAMM</name>
<dbReference type="InterPro" id="IPR058624">
    <property type="entry name" value="MdtA-like_HH"/>
</dbReference>
<dbReference type="PANTHER" id="PTHR30158:SF24">
    <property type="entry name" value="HLYD FAMILY SECRETION PROTEIN"/>
    <property type="match status" value="1"/>
</dbReference>
<protein>
    <submittedName>
        <fullName evidence="8">Antibiotic efflux pump periplasmic linker protein ArpA</fullName>
    </submittedName>
</protein>
<dbReference type="Pfam" id="PF25944">
    <property type="entry name" value="Beta-barrel_RND"/>
    <property type="match status" value="1"/>
</dbReference>
<dbReference type="InterPro" id="IPR058626">
    <property type="entry name" value="MdtA-like_b-barrel"/>
</dbReference>
<dbReference type="Pfam" id="PF25876">
    <property type="entry name" value="HH_MFP_RND"/>
    <property type="match status" value="1"/>
</dbReference>
<comment type="subcellular location">
    <subcellularLocation>
        <location evidence="1">Cell inner membrane</location>
        <topology evidence="1">Lipid-anchor</topology>
    </subcellularLocation>
</comment>
<sequence>MKMSPLKLALPALILVSMTLVGCKEDEVIVVVEPKQVDVVEVQHVRLSQTDELAGRVIPVRVAEVRARIAGIVLKREFEEGAEVKAGQVLFRIDPAPFKAVLSRAEAELAKAEADLFNAETIVKRYKSLIEQQAISQQEFDTAQTAYKSAQAAKLSVLADIETAKLNLDYATVRAPISGRIGRAFVTEGALVGQGEATPMATIQQLDPIFVDFTQSIEKLIQTREAIEDGRLSTNESGDAIITLTVDGSTRTREGHLLFSDIGVDQTSNQVSLRGRFSNSDKVLLPGMYVRIQIEQGIYPQAVLIPQRSISRSTDGKPQVLVVGQDNIVEARLVETGAMHGSEWHILNGLNAGERIIVGGASAVMPNDTVIPRLETAKAERNTTPSTKI</sequence>
<reference evidence="8 9" key="1">
    <citation type="submission" date="2016-07" db="EMBL/GenBank/DDBJ databases">
        <title>Draft Genome Sequence of Methylophaga muralis Bur 1.</title>
        <authorList>
            <person name="Vasilenko O.V."/>
            <person name="Doronina N.V."/>
            <person name="Shmareva M.N."/>
            <person name="Tarlachkov S.V."/>
            <person name="Mustakhimov I."/>
            <person name="Trotsenko Y.A."/>
        </authorList>
    </citation>
    <scope>NUCLEOTIDE SEQUENCE [LARGE SCALE GENOMIC DNA]</scope>
    <source>
        <strain evidence="8 9">Bur 1</strain>
    </source>
</reference>
<dbReference type="PATRIC" id="fig|291169.3.peg.87"/>
<feature type="domain" description="Multidrug resistance protein MdtA-like barrel-sandwich hybrid" evidence="5">
    <location>
        <begin position="61"/>
        <end position="204"/>
    </location>
</feature>
<dbReference type="InterPro" id="IPR006143">
    <property type="entry name" value="RND_pump_MFP"/>
</dbReference>
<dbReference type="STRING" id="291169.A9E74_00088"/>
<evidence type="ECO:0000313" key="8">
    <source>
        <dbReference type="EMBL" id="ODN68116.1"/>
    </source>
</evidence>
<feature type="chain" id="PRO_5009128830" evidence="3">
    <location>
        <begin position="24"/>
        <end position="389"/>
    </location>
</feature>
<dbReference type="Gene3D" id="2.40.50.100">
    <property type="match status" value="1"/>
</dbReference>
<evidence type="ECO:0000256" key="1">
    <source>
        <dbReference type="ARBA" id="ARBA00004519"/>
    </source>
</evidence>
<dbReference type="Gene3D" id="2.40.30.170">
    <property type="match status" value="1"/>
</dbReference>
<evidence type="ECO:0000256" key="2">
    <source>
        <dbReference type="ARBA" id="ARBA00009477"/>
    </source>
</evidence>
<dbReference type="PROSITE" id="PS51257">
    <property type="entry name" value="PROKAR_LIPOPROTEIN"/>
    <property type="match status" value="1"/>
</dbReference>
<dbReference type="Pfam" id="PF25967">
    <property type="entry name" value="RND-MFP_C"/>
    <property type="match status" value="1"/>
</dbReference>
<feature type="domain" description="Multidrug resistance protein MdtA-like beta-barrel" evidence="6">
    <location>
        <begin position="208"/>
        <end position="297"/>
    </location>
</feature>
<feature type="signal peptide" evidence="3">
    <location>
        <begin position="1"/>
        <end position="23"/>
    </location>
</feature>
<dbReference type="RefSeq" id="WP_218104264.1">
    <property type="nucleotide sequence ID" value="NZ_MCRI01000001.1"/>
</dbReference>
<dbReference type="InterPro" id="IPR058627">
    <property type="entry name" value="MdtA-like_C"/>
</dbReference>
<dbReference type="FunFam" id="2.40.420.20:FF:000001">
    <property type="entry name" value="Efflux RND transporter periplasmic adaptor subunit"/>
    <property type="match status" value="1"/>
</dbReference>
<dbReference type="AlphaFoldDB" id="A0A1E3GX14"/>
<dbReference type="Pfam" id="PF25917">
    <property type="entry name" value="BSH_RND"/>
    <property type="match status" value="1"/>
</dbReference>
<evidence type="ECO:0000259" key="6">
    <source>
        <dbReference type="Pfam" id="PF25944"/>
    </source>
</evidence>
<evidence type="ECO:0000259" key="5">
    <source>
        <dbReference type="Pfam" id="PF25917"/>
    </source>
</evidence>
<feature type="domain" description="Multidrug resistance protein MdtA-like alpha-helical hairpin" evidence="4">
    <location>
        <begin position="103"/>
        <end position="171"/>
    </location>
</feature>
<dbReference type="EMBL" id="MCRI01000001">
    <property type="protein sequence ID" value="ODN68116.1"/>
    <property type="molecule type" value="Genomic_DNA"/>
</dbReference>
<organism evidence="8 9">
    <name type="scientific">Methylophaga muralis</name>
    <dbReference type="NCBI Taxonomy" id="291169"/>
    <lineage>
        <taxon>Bacteria</taxon>
        <taxon>Pseudomonadati</taxon>
        <taxon>Pseudomonadota</taxon>
        <taxon>Gammaproteobacteria</taxon>
        <taxon>Thiotrichales</taxon>
        <taxon>Piscirickettsiaceae</taxon>
        <taxon>Methylophaga</taxon>
    </lineage>
</organism>
<dbReference type="InterPro" id="IPR058625">
    <property type="entry name" value="MdtA-like_BSH"/>
</dbReference>
<feature type="domain" description="Multidrug resistance protein MdtA-like C-terminal permuted SH3" evidence="7">
    <location>
        <begin position="301"/>
        <end position="361"/>
    </location>
</feature>
<dbReference type="PANTHER" id="PTHR30158">
    <property type="entry name" value="ACRA/E-RELATED COMPONENT OF DRUG EFFLUX TRANSPORTER"/>
    <property type="match status" value="1"/>
</dbReference>
<comment type="similarity">
    <text evidence="2">Belongs to the membrane fusion protein (MFP) (TC 8.A.1) family.</text>
</comment>